<evidence type="ECO:0000313" key="1">
    <source>
        <dbReference type="EMBL" id="MEK8129542.1"/>
    </source>
</evidence>
<dbReference type="RefSeq" id="WP_341416650.1">
    <property type="nucleotide sequence ID" value="NZ_JBBPCC010000010.1"/>
</dbReference>
<protein>
    <submittedName>
        <fullName evidence="1">Uncharacterized protein</fullName>
    </submittedName>
</protein>
<gene>
    <name evidence="1" type="ORF">WMW72_16675</name>
</gene>
<keyword evidence="2" id="KW-1185">Reference proteome</keyword>
<sequence>MTTSQGGHYSRDDAVRYRLGHSVTRSLRGKSRRPIEGFAGGDALTRAEAFHWVRQIKLSGMLSLKIKPEEPTSPSLLPPPLSVGDAQDRLPDFSTVTLTPEDLVLKDTDKEITIKLGDTREIVESHYGESRGKIFGKFDSYYDAEGRVDGG</sequence>
<comment type="caution">
    <text evidence="1">The sequence shown here is derived from an EMBL/GenBank/DDBJ whole genome shotgun (WGS) entry which is preliminary data.</text>
</comment>
<proteinExistence type="predicted"/>
<dbReference type="EMBL" id="JBBPCC010000010">
    <property type="protein sequence ID" value="MEK8129542.1"/>
    <property type="molecule type" value="Genomic_DNA"/>
</dbReference>
<reference evidence="1 2" key="1">
    <citation type="submission" date="2024-04" db="EMBL/GenBank/DDBJ databases">
        <title>draft genome sequnece of Paenibacillus filicis.</title>
        <authorList>
            <person name="Kim D.-U."/>
        </authorList>
    </citation>
    <scope>NUCLEOTIDE SEQUENCE [LARGE SCALE GENOMIC DNA]</scope>
    <source>
        <strain evidence="1 2">KACC14197</strain>
    </source>
</reference>
<name>A0ABU9DL23_9BACL</name>
<evidence type="ECO:0000313" key="2">
    <source>
        <dbReference type="Proteomes" id="UP001469365"/>
    </source>
</evidence>
<accession>A0ABU9DL23</accession>
<organism evidence="1 2">
    <name type="scientific">Paenibacillus filicis</name>
    <dbReference type="NCBI Taxonomy" id="669464"/>
    <lineage>
        <taxon>Bacteria</taxon>
        <taxon>Bacillati</taxon>
        <taxon>Bacillota</taxon>
        <taxon>Bacilli</taxon>
        <taxon>Bacillales</taxon>
        <taxon>Paenibacillaceae</taxon>
        <taxon>Paenibacillus</taxon>
    </lineage>
</organism>
<dbReference type="Proteomes" id="UP001469365">
    <property type="component" value="Unassembled WGS sequence"/>
</dbReference>